<reference evidence="5 6" key="1">
    <citation type="submission" date="2017-06" db="EMBL/GenBank/DDBJ databases">
        <authorList>
            <person name="Kim H.J."/>
            <person name="Triplett B.A."/>
        </authorList>
    </citation>
    <scope>NUCLEOTIDE SEQUENCE [LARGE SCALE GENOMIC DNA]</scope>
    <source>
        <strain evidence="5 6">13146</strain>
    </source>
</reference>
<dbReference type="AlphaFoldDB" id="A0A246HKM1"/>
<evidence type="ECO:0000313" key="5">
    <source>
        <dbReference type="EMBL" id="OWQ52255.1"/>
    </source>
</evidence>
<keyword evidence="2" id="KW-0521">NADP</keyword>
<evidence type="ECO:0000313" key="6">
    <source>
        <dbReference type="Proteomes" id="UP000198157"/>
    </source>
</evidence>
<protein>
    <submittedName>
        <fullName evidence="5">Short-chain dehydrogenase</fullName>
    </submittedName>
</protein>
<dbReference type="PRINTS" id="PR00081">
    <property type="entry name" value="GDHRDH"/>
</dbReference>
<dbReference type="InterPro" id="IPR057326">
    <property type="entry name" value="KR_dom"/>
</dbReference>
<evidence type="ECO:0000259" key="4">
    <source>
        <dbReference type="SMART" id="SM00822"/>
    </source>
</evidence>
<dbReference type="FunFam" id="3.40.50.720:FF:000374">
    <property type="entry name" value="3-oxoacyl-(Acyl-carrier-protein) reductase"/>
    <property type="match status" value="1"/>
</dbReference>
<organism evidence="5 6">
    <name type="scientific">Stenotrophomonas maltophilia</name>
    <name type="common">Pseudomonas maltophilia</name>
    <name type="synonym">Xanthomonas maltophilia</name>
    <dbReference type="NCBI Taxonomy" id="40324"/>
    <lineage>
        <taxon>Bacteria</taxon>
        <taxon>Pseudomonadati</taxon>
        <taxon>Pseudomonadota</taxon>
        <taxon>Gammaproteobacteria</taxon>
        <taxon>Lysobacterales</taxon>
        <taxon>Lysobacteraceae</taxon>
        <taxon>Stenotrophomonas</taxon>
        <taxon>Stenotrophomonas maltophilia group</taxon>
    </lineage>
</organism>
<dbReference type="InterPro" id="IPR002347">
    <property type="entry name" value="SDR_fam"/>
</dbReference>
<sequence>MSKTTRVVLITGGSRGLGRNAALALAADGADIILTYRSQAEAAQEVVARINALGRRAAALPLDMADSAGFGAFAGQVRSVLEGWGESHLQGLLNNAGEGLHAMIADTTVEQFDALVAVHLKGPYFLTQALLPLIADGGRILNVSSGLARFSLPGSSAYAMMKGGIEVFTRYLAKELGARGISANTLAPGAIETDFGGGRVRDDAQVNAMVSSVTAMGRPGKPDDIGPVAVALLSPQTAWINAQRVEASGGMFV</sequence>
<dbReference type="EMBL" id="NIVS01000032">
    <property type="protein sequence ID" value="OWQ52255.1"/>
    <property type="molecule type" value="Genomic_DNA"/>
</dbReference>
<dbReference type="PANTHER" id="PTHR43639">
    <property type="entry name" value="OXIDOREDUCTASE, SHORT-CHAIN DEHYDROGENASE/REDUCTASE FAMILY (AFU_ORTHOLOGUE AFUA_5G02870)"/>
    <property type="match status" value="1"/>
</dbReference>
<dbReference type="SMART" id="SM00822">
    <property type="entry name" value="PKS_KR"/>
    <property type="match status" value="1"/>
</dbReference>
<name>A0A246HKM1_STEMA</name>
<dbReference type="PANTHER" id="PTHR43639:SF1">
    <property type="entry name" value="SHORT-CHAIN DEHYDROGENASE_REDUCTASE FAMILY PROTEIN"/>
    <property type="match status" value="1"/>
</dbReference>
<dbReference type="GO" id="GO:0016491">
    <property type="term" value="F:oxidoreductase activity"/>
    <property type="evidence" value="ECO:0007669"/>
    <property type="project" value="UniProtKB-KW"/>
</dbReference>
<evidence type="ECO:0000256" key="2">
    <source>
        <dbReference type="ARBA" id="ARBA00022857"/>
    </source>
</evidence>
<feature type="domain" description="Ketoreductase" evidence="4">
    <location>
        <begin position="6"/>
        <end position="189"/>
    </location>
</feature>
<comment type="similarity">
    <text evidence="1">Belongs to the short-chain dehydrogenases/reductases (SDR) family.</text>
</comment>
<dbReference type="Proteomes" id="UP000198157">
    <property type="component" value="Unassembled WGS sequence"/>
</dbReference>
<evidence type="ECO:0000256" key="3">
    <source>
        <dbReference type="ARBA" id="ARBA00023002"/>
    </source>
</evidence>
<dbReference type="OrthoDB" id="9803333at2"/>
<keyword evidence="3" id="KW-0560">Oxidoreductase</keyword>
<dbReference type="SUPFAM" id="SSF51735">
    <property type="entry name" value="NAD(P)-binding Rossmann-fold domains"/>
    <property type="match status" value="1"/>
</dbReference>
<dbReference type="PRINTS" id="PR00080">
    <property type="entry name" value="SDRFAMILY"/>
</dbReference>
<dbReference type="Pfam" id="PF13561">
    <property type="entry name" value="adh_short_C2"/>
    <property type="match status" value="1"/>
</dbReference>
<dbReference type="Gene3D" id="3.40.50.720">
    <property type="entry name" value="NAD(P)-binding Rossmann-like Domain"/>
    <property type="match status" value="1"/>
</dbReference>
<gene>
    <name evidence="5" type="ORF">CEE60_13115</name>
</gene>
<comment type="caution">
    <text evidence="5">The sequence shown here is derived from an EMBL/GenBank/DDBJ whole genome shotgun (WGS) entry which is preliminary data.</text>
</comment>
<accession>A0A246HKM1</accession>
<evidence type="ECO:0000256" key="1">
    <source>
        <dbReference type="ARBA" id="ARBA00006484"/>
    </source>
</evidence>
<proteinExistence type="inferred from homology"/>
<dbReference type="InterPro" id="IPR036291">
    <property type="entry name" value="NAD(P)-bd_dom_sf"/>
</dbReference>